<evidence type="ECO:0000313" key="2">
    <source>
        <dbReference type="Proteomes" id="UP000266721"/>
    </source>
</evidence>
<keyword evidence="2" id="KW-1185">Reference proteome</keyword>
<organism evidence="1 2">
    <name type="scientific">Mytilus galloprovincialis</name>
    <name type="common">Mediterranean mussel</name>
    <dbReference type="NCBI Taxonomy" id="29158"/>
    <lineage>
        <taxon>Eukaryota</taxon>
        <taxon>Metazoa</taxon>
        <taxon>Spiralia</taxon>
        <taxon>Lophotrochozoa</taxon>
        <taxon>Mollusca</taxon>
        <taxon>Bivalvia</taxon>
        <taxon>Autobranchia</taxon>
        <taxon>Pteriomorphia</taxon>
        <taxon>Mytilida</taxon>
        <taxon>Mytiloidea</taxon>
        <taxon>Mytilidae</taxon>
        <taxon>Mytilinae</taxon>
        <taxon>Mytilus</taxon>
    </lineage>
</organism>
<sequence>MKIHSLSVQSDVLSIQAKLSNTLFEDRSTLRDVTSEVLHKLFHMCHIEDNFSVDVTFKIQGVDGIDPSKFIIKELSDKEITKDGDNLLDRNATYSTEPSMSPLTLTPDILKECLQSKNDLKKRRLAHLYKKYSSSLFYTRPTSEQVLKKPVNPSISYTNKKYLSAIRRYKGK</sequence>
<dbReference type="Proteomes" id="UP000266721">
    <property type="component" value="Unassembled WGS sequence"/>
</dbReference>
<evidence type="ECO:0000313" key="1">
    <source>
        <dbReference type="EMBL" id="OPL20892.1"/>
    </source>
</evidence>
<dbReference type="AlphaFoldDB" id="A0A409V767"/>
<reference evidence="1 2" key="1">
    <citation type="journal article" date="2016" name="PLoS ONE">
        <title>A First Insight into the Genome of the Filter-Feeder Mussel Mytilus galloprovincialis.</title>
        <authorList>
            <person name="Murgarella M."/>
            <person name="Puiu D."/>
            <person name="Novoa B."/>
            <person name="Figueras A."/>
            <person name="Posada D."/>
            <person name="Canchaya C."/>
        </authorList>
    </citation>
    <scope>NUCLEOTIDE SEQUENCE [LARGE SCALE GENOMIC DNA]</scope>
    <source>
        <tissue evidence="1">Muscle</tissue>
    </source>
</reference>
<accession>A0A409V767</accession>
<name>A0A409V767_MYTGA</name>
<proteinExistence type="predicted"/>
<dbReference type="EMBL" id="KV598400">
    <property type="protein sequence ID" value="OPL20892.1"/>
    <property type="molecule type" value="Genomic_DNA"/>
</dbReference>
<gene>
    <name evidence="1" type="ORF">AM593_05293</name>
</gene>
<protein>
    <submittedName>
        <fullName evidence="1">Uncharacterized protein</fullName>
    </submittedName>
</protein>
<feature type="non-terminal residue" evidence="1">
    <location>
        <position position="1"/>
    </location>
</feature>